<protein>
    <recommendedName>
        <fullName evidence="3">glutaminase</fullName>
        <ecNumber evidence="3">3.5.1.2</ecNumber>
    </recommendedName>
    <alternativeName>
        <fullName evidence="8">L-glutamine amidohydrolase</fullName>
    </alternativeName>
</protein>
<keyword evidence="13" id="KW-1185">Reference proteome</keyword>
<name>A0A267EHQ0_9PLAT</name>
<dbReference type="EC" id="3.5.1.2" evidence="3"/>
<dbReference type="Proteomes" id="UP000215902">
    <property type="component" value="Unassembled WGS sequence"/>
</dbReference>
<feature type="domain" description="Glutaminase EF-hand" evidence="11">
    <location>
        <begin position="38"/>
        <end position="126"/>
    </location>
</feature>
<dbReference type="SMART" id="SM00248">
    <property type="entry name" value="ANK"/>
    <property type="match status" value="2"/>
</dbReference>
<dbReference type="InterPro" id="IPR036770">
    <property type="entry name" value="Ankyrin_rpt-contain_sf"/>
</dbReference>
<dbReference type="SUPFAM" id="SSF48403">
    <property type="entry name" value="Ankyrin repeat"/>
    <property type="match status" value="1"/>
</dbReference>
<dbReference type="EMBL" id="NIVC01002077">
    <property type="protein sequence ID" value="PAA61040.1"/>
    <property type="molecule type" value="Genomic_DNA"/>
</dbReference>
<dbReference type="InterPro" id="IPR012338">
    <property type="entry name" value="Beta-lactam/transpept-like"/>
</dbReference>
<dbReference type="PROSITE" id="PS50297">
    <property type="entry name" value="ANK_REP_REGION"/>
    <property type="match status" value="1"/>
</dbReference>
<dbReference type="Pfam" id="PF04960">
    <property type="entry name" value="Glutaminase"/>
    <property type="match status" value="1"/>
</dbReference>
<dbReference type="PROSITE" id="PS50088">
    <property type="entry name" value="ANK_REPEAT"/>
    <property type="match status" value="1"/>
</dbReference>
<feature type="compositionally biased region" description="Basic and acidic residues" evidence="10">
    <location>
        <begin position="565"/>
        <end position="578"/>
    </location>
</feature>
<dbReference type="Pfam" id="PF17959">
    <property type="entry name" value="EF-hand_14"/>
    <property type="match status" value="1"/>
</dbReference>
<keyword evidence="4" id="KW-0677">Repeat</keyword>
<dbReference type="Pfam" id="PF12796">
    <property type="entry name" value="Ank_2"/>
    <property type="match status" value="1"/>
</dbReference>
<comment type="similarity">
    <text evidence="1">Belongs to the glutaminase family.</text>
</comment>
<evidence type="ECO:0000259" key="11">
    <source>
        <dbReference type="Pfam" id="PF17959"/>
    </source>
</evidence>
<dbReference type="PANTHER" id="PTHR12544">
    <property type="entry name" value="GLUTAMINASE"/>
    <property type="match status" value="1"/>
</dbReference>
<gene>
    <name evidence="12" type="ORF">BOX15_Mlig007290g1</name>
</gene>
<dbReference type="FunFam" id="1.25.40.20:FF:000069">
    <property type="entry name" value="Glutaminase, isoform E"/>
    <property type="match status" value="1"/>
</dbReference>
<evidence type="ECO:0000256" key="4">
    <source>
        <dbReference type="ARBA" id="ARBA00022737"/>
    </source>
</evidence>
<dbReference type="PANTHER" id="PTHR12544:SF29">
    <property type="entry name" value="GLUTAMINASE"/>
    <property type="match status" value="1"/>
</dbReference>
<comment type="caution">
    <text evidence="12">The sequence shown here is derived from an EMBL/GenBank/DDBJ whole genome shotgun (WGS) entry which is preliminary data.</text>
</comment>
<feature type="repeat" description="ANK" evidence="9">
    <location>
        <begin position="492"/>
        <end position="514"/>
    </location>
</feature>
<keyword evidence="5" id="KW-0378">Hydrolase</keyword>
<dbReference type="FunFam" id="3.40.710.10:FF:000008">
    <property type="entry name" value="Glutaminase, isoform E"/>
    <property type="match status" value="1"/>
</dbReference>
<evidence type="ECO:0000256" key="9">
    <source>
        <dbReference type="PROSITE-ProRule" id="PRU00023"/>
    </source>
</evidence>
<dbReference type="Gene3D" id="3.40.710.10">
    <property type="entry name" value="DD-peptidase/beta-lactamase superfamily"/>
    <property type="match status" value="1"/>
</dbReference>
<organism evidence="12 13">
    <name type="scientific">Macrostomum lignano</name>
    <dbReference type="NCBI Taxonomy" id="282301"/>
    <lineage>
        <taxon>Eukaryota</taxon>
        <taxon>Metazoa</taxon>
        <taxon>Spiralia</taxon>
        <taxon>Lophotrochozoa</taxon>
        <taxon>Platyhelminthes</taxon>
        <taxon>Rhabditophora</taxon>
        <taxon>Macrostomorpha</taxon>
        <taxon>Macrostomida</taxon>
        <taxon>Macrostomidae</taxon>
        <taxon>Macrostomum</taxon>
    </lineage>
</organism>
<dbReference type="Gene3D" id="1.25.40.20">
    <property type="entry name" value="Ankyrin repeat-containing domain"/>
    <property type="match status" value="1"/>
</dbReference>
<evidence type="ECO:0000256" key="6">
    <source>
        <dbReference type="ARBA" id="ARBA00023043"/>
    </source>
</evidence>
<feature type="compositionally biased region" description="Low complexity" evidence="10">
    <location>
        <begin position="579"/>
        <end position="600"/>
    </location>
</feature>
<reference evidence="12 13" key="1">
    <citation type="submission" date="2017-06" db="EMBL/GenBank/DDBJ databases">
        <title>A platform for efficient transgenesis in Macrostomum lignano, a flatworm model organism for stem cell research.</title>
        <authorList>
            <person name="Berezikov E."/>
        </authorList>
    </citation>
    <scope>NUCLEOTIDE SEQUENCE [LARGE SCALE GENOMIC DNA]</scope>
    <source>
        <strain evidence="12">DV1</strain>
        <tissue evidence="12">Whole organism</tissue>
    </source>
</reference>
<dbReference type="InterPro" id="IPR002110">
    <property type="entry name" value="Ankyrin_rpt"/>
</dbReference>
<dbReference type="GO" id="GO:0004359">
    <property type="term" value="F:glutaminase activity"/>
    <property type="evidence" value="ECO:0007669"/>
    <property type="project" value="UniProtKB-EC"/>
</dbReference>
<evidence type="ECO:0000313" key="12">
    <source>
        <dbReference type="EMBL" id="PAA61040.1"/>
    </source>
</evidence>
<evidence type="ECO:0000256" key="3">
    <source>
        <dbReference type="ARBA" id="ARBA00012918"/>
    </source>
</evidence>
<sequence>MHTPLRRWSSVSSDDVRTLRDEVERRSREMQSADACEIAFESLKEPNKNRVSITRIFRSIEGAGILLDDPRLLECIQNIRNLQKRNVQSEEDAKNCFFLDKQTFTEVVRDNAVMLLTILHNNFVVPQFHEFSHQIRTIFEKCRAYRHGAPASYIPQLARFDPEYWAVSICTIDGQRYNHGDYKIPFCLQSTCKPLNYALALTELGCDEVHERVGYEPSGISFNSIALNDKLTPHNPMINAGAIVTCSLLQRSRKLADRFDMVTHEYKRMAGGEFLGFNNPTFLSERDTADRNFALAYYMNENKCFPPGTDLNETLDFYFQLCSVEVTCSSASVIAGTLANGGICPMTGERVLTAEAVRDTLSLMYSCGMYDYSGQFAFKCGLPAKSGVSGVILLVIPNLMGIALWSPPLDEQGNSYRGIKFCEELVSKFNFHNYDSLINSEDKMDPRRTVRSNESQKNDVVVSILFCAFNDDIAALRRAFLCGTDMNIADYDGRTAIHVASAEGHLETVTFLIEVCEVNVNPKDRWGFTPLAEAERFGHSAVAQFLRKSGGCISAQPKDLPQTDLRGKKMTIREHKLEAQQPSSAGESSAAAGDAAKSNG</sequence>
<evidence type="ECO:0000256" key="8">
    <source>
        <dbReference type="ARBA" id="ARBA00077251"/>
    </source>
</evidence>
<dbReference type="InterPro" id="IPR041541">
    <property type="entry name" value="Glutaminase_EF-hand"/>
</dbReference>
<evidence type="ECO:0000256" key="1">
    <source>
        <dbReference type="ARBA" id="ARBA00011076"/>
    </source>
</evidence>
<accession>A0A267EHQ0</accession>
<dbReference type="GO" id="GO:0006543">
    <property type="term" value="P:L-glutamine catabolic process"/>
    <property type="evidence" value="ECO:0007669"/>
    <property type="project" value="TreeGrafter"/>
</dbReference>
<dbReference type="NCBIfam" id="TIGR03814">
    <property type="entry name" value="Gln_ase"/>
    <property type="match status" value="1"/>
</dbReference>
<dbReference type="OrthoDB" id="9995210at2759"/>
<evidence type="ECO:0000256" key="10">
    <source>
        <dbReference type="SAM" id="MobiDB-lite"/>
    </source>
</evidence>
<keyword evidence="6 9" id="KW-0040">ANK repeat</keyword>
<dbReference type="AlphaFoldDB" id="A0A267EHQ0"/>
<evidence type="ECO:0000256" key="2">
    <source>
        <dbReference type="ARBA" id="ARBA00011881"/>
    </source>
</evidence>
<comment type="subunit">
    <text evidence="2">Homotetramer.</text>
</comment>
<evidence type="ECO:0000256" key="5">
    <source>
        <dbReference type="ARBA" id="ARBA00022801"/>
    </source>
</evidence>
<dbReference type="GO" id="GO:0006537">
    <property type="term" value="P:glutamate biosynthetic process"/>
    <property type="evidence" value="ECO:0007669"/>
    <property type="project" value="TreeGrafter"/>
</dbReference>
<dbReference type="Gene3D" id="1.10.238.210">
    <property type="match status" value="1"/>
</dbReference>
<dbReference type="STRING" id="282301.A0A267EHQ0"/>
<comment type="catalytic activity">
    <reaction evidence="7">
        <text>L-glutamine + H2O = L-glutamate + NH4(+)</text>
        <dbReference type="Rhea" id="RHEA:15889"/>
        <dbReference type="ChEBI" id="CHEBI:15377"/>
        <dbReference type="ChEBI" id="CHEBI:28938"/>
        <dbReference type="ChEBI" id="CHEBI:29985"/>
        <dbReference type="ChEBI" id="CHEBI:58359"/>
        <dbReference type="EC" id="3.5.1.2"/>
    </reaction>
</comment>
<evidence type="ECO:0000313" key="13">
    <source>
        <dbReference type="Proteomes" id="UP000215902"/>
    </source>
</evidence>
<dbReference type="InterPro" id="IPR015868">
    <property type="entry name" value="Glutaminase"/>
</dbReference>
<dbReference type="HAMAP" id="MF_00313">
    <property type="entry name" value="Glutaminase"/>
    <property type="match status" value="1"/>
</dbReference>
<proteinExistence type="inferred from homology"/>
<feature type="region of interest" description="Disordered" evidence="10">
    <location>
        <begin position="556"/>
        <end position="600"/>
    </location>
</feature>
<dbReference type="SUPFAM" id="SSF56601">
    <property type="entry name" value="beta-lactamase/transpeptidase-like"/>
    <property type="match status" value="1"/>
</dbReference>
<evidence type="ECO:0000256" key="7">
    <source>
        <dbReference type="ARBA" id="ARBA00049534"/>
    </source>
</evidence>